<keyword evidence="3" id="KW-1185">Reference proteome</keyword>
<feature type="domain" description="N-acetyltransferase" evidence="1">
    <location>
        <begin position="49"/>
        <end position="114"/>
    </location>
</feature>
<sequence>MNIYCSVCLTGFYHEKYITLLLEHYNDLKLPYSFPVALSYISSPVLLGKEAILVFDEEEDEPIGAAGYIHGTGPGDYLDTDIIQIQAVFLKPAYRKTRVFLQLLQFILQYMEQSESKVTEIRFWIPAGGELSRLCAKLGERVDQSETGLGQVEEYRAQYSSLYDYVLTLRTSGEAGIR</sequence>
<reference evidence="2" key="2">
    <citation type="submission" date="2020-09" db="EMBL/GenBank/DDBJ databases">
        <authorList>
            <person name="Sun Q."/>
            <person name="Zhou Y."/>
        </authorList>
    </citation>
    <scope>NUCLEOTIDE SEQUENCE</scope>
    <source>
        <strain evidence="2">CGMCC 1.16134</strain>
    </source>
</reference>
<dbReference type="GO" id="GO:0016747">
    <property type="term" value="F:acyltransferase activity, transferring groups other than amino-acyl groups"/>
    <property type="evidence" value="ECO:0007669"/>
    <property type="project" value="InterPro"/>
</dbReference>
<dbReference type="InterPro" id="IPR016181">
    <property type="entry name" value="Acyl_CoA_acyltransferase"/>
</dbReference>
<dbReference type="InterPro" id="IPR000182">
    <property type="entry name" value="GNAT_dom"/>
</dbReference>
<accession>A0A917FA26</accession>
<gene>
    <name evidence="2" type="ORF">GCM10010912_02910</name>
</gene>
<protein>
    <recommendedName>
        <fullName evidence="1">N-acetyltransferase domain-containing protein</fullName>
    </recommendedName>
</protein>
<evidence type="ECO:0000259" key="1">
    <source>
        <dbReference type="Pfam" id="PF00583"/>
    </source>
</evidence>
<evidence type="ECO:0000313" key="3">
    <source>
        <dbReference type="Proteomes" id="UP000637643"/>
    </source>
</evidence>
<organism evidence="2 3">
    <name type="scientific">Paenibacillus albidus</name>
    <dbReference type="NCBI Taxonomy" id="2041023"/>
    <lineage>
        <taxon>Bacteria</taxon>
        <taxon>Bacillati</taxon>
        <taxon>Bacillota</taxon>
        <taxon>Bacilli</taxon>
        <taxon>Bacillales</taxon>
        <taxon>Paenibacillaceae</taxon>
        <taxon>Paenibacillus</taxon>
    </lineage>
</organism>
<dbReference type="SUPFAM" id="SSF55729">
    <property type="entry name" value="Acyl-CoA N-acyltransferases (Nat)"/>
    <property type="match status" value="1"/>
</dbReference>
<dbReference type="AlphaFoldDB" id="A0A917FA26"/>
<dbReference type="Proteomes" id="UP000637643">
    <property type="component" value="Unassembled WGS sequence"/>
</dbReference>
<name>A0A917FA26_9BACL</name>
<dbReference type="RefSeq" id="WP_189021824.1">
    <property type="nucleotide sequence ID" value="NZ_BMKR01000001.1"/>
</dbReference>
<comment type="caution">
    <text evidence="2">The sequence shown here is derived from an EMBL/GenBank/DDBJ whole genome shotgun (WGS) entry which is preliminary data.</text>
</comment>
<evidence type="ECO:0000313" key="2">
    <source>
        <dbReference type="EMBL" id="GGF61116.1"/>
    </source>
</evidence>
<proteinExistence type="predicted"/>
<reference evidence="2" key="1">
    <citation type="journal article" date="2014" name="Int. J. Syst. Evol. Microbiol.">
        <title>Complete genome sequence of Corynebacterium casei LMG S-19264T (=DSM 44701T), isolated from a smear-ripened cheese.</title>
        <authorList>
            <consortium name="US DOE Joint Genome Institute (JGI-PGF)"/>
            <person name="Walter F."/>
            <person name="Albersmeier A."/>
            <person name="Kalinowski J."/>
            <person name="Ruckert C."/>
        </authorList>
    </citation>
    <scope>NUCLEOTIDE SEQUENCE</scope>
    <source>
        <strain evidence="2">CGMCC 1.16134</strain>
    </source>
</reference>
<dbReference type="EMBL" id="BMKR01000001">
    <property type="protein sequence ID" value="GGF61116.1"/>
    <property type="molecule type" value="Genomic_DNA"/>
</dbReference>
<dbReference type="Pfam" id="PF00583">
    <property type="entry name" value="Acetyltransf_1"/>
    <property type="match status" value="1"/>
</dbReference>